<dbReference type="SUPFAM" id="SSF50324">
    <property type="entry name" value="Inorganic pyrophosphatase"/>
    <property type="match status" value="1"/>
</dbReference>
<reference evidence="9" key="1">
    <citation type="journal article" date="2014" name="Int. J. Syst. Evol. Microbiol.">
        <title>Complete genome sequence of Corynebacterium casei LMG S-19264T (=DSM 44701T), isolated from a smear-ripened cheese.</title>
        <authorList>
            <consortium name="US DOE Joint Genome Institute (JGI-PGF)"/>
            <person name="Walter F."/>
            <person name="Albersmeier A."/>
            <person name="Kalinowski J."/>
            <person name="Ruckert C."/>
        </authorList>
    </citation>
    <scope>NUCLEOTIDE SEQUENCE</scope>
    <source>
        <strain evidence="9">JCM 19831</strain>
    </source>
</reference>
<dbReference type="FunFam" id="3.90.80.10:FF:000003">
    <property type="entry name" value="Inorganic pyrophosphatase"/>
    <property type="match status" value="1"/>
</dbReference>
<dbReference type="GO" id="GO:0000287">
    <property type="term" value="F:magnesium ion binding"/>
    <property type="evidence" value="ECO:0007669"/>
    <property type="project" value="UniProtKB-UniRule"/>
</dbReference>
<accession>A0A917WZM6</accession>
<dbReference type="Pfam" id="PF00719">
    <property type="entry name" value="Pyrophosphatase"/>
    <property type="match status" value="1"/>
</dbReference>
<gene>
    <name evidence="7 9" type="primary">ppa</name>
    <name evidence="9" type="ORF">GCM10007977_053630</name>
</gene>
<comment type="similarity">
    <text evidence="7">Belongs to the PPase family.</text>
</comment>
<dbReference type="EC" id="3.6.1.1" evidence="7"/>
<dbReference type="GO" id="GO:0004427">
    <property type="term" value="F:inorganic diphosphate phosphatase activity"/>
    <property type="evidence" value="ECO:0007669"/>
    <property type="project" value="UniProtKB-UniRule"/>
</dbReference>
<comment type="subunit">
    <text evidence="7">Homohexamer.</text>
</comment>
<dbReference type="InterPro" id="IPR008162">
    <property type="entry name" value="Pyrophosphatase"/>
</dbReference>
<dbReference type="GO" id="GO:0005737">
    <property type="term" value="C:cytoplasm"/>
    <property type="evidence" value="ECO:0007669"/>
    <property type="project" value="UniProtKB-SubCell"/>
</dbReference>
<name>A0A917WZM6_9ACTN</name>
<dbReference type="PANTHER" id="PTHR10286">
    <property type="entry name" value="INORGANIC PYROPHOSPHATASE"/>
    <property type="match status" value="1"/>
</dbReference>
<feature type="binding site" evidence="7">
    <location>
        <position position="42"/>
    </location>
    <ligand>
        <name>substrate</name>
    </ligand>
</feature>
<feature type="binding site" evidence="7">
    <location>
        <position position="16"/>
    </location>
    <ligand>
        <name>substrate</name>
    </ligand>
</feature>
<comment type="subcellular location">
    <subcellularLocation>
        <location evidence="7">Cytoplasm</location>
    </subcellularLocation>
</comment>
<reference evidence="9" key="2">
    <citation type="submission" date="2020-09" db="EMBL/GenBank/DDBJ databases">
        <authorList>
            <person name="Sun Q."/>
            <person name="Ohkuma M."/>
        </authorList>
    </citation>
    <scope>NUCLEOTIDE SEQUENCE</scope>
    <source>
        <strain evidence="9">JCM 19831</strain>
    </source>
</reference>
<evidence type="ECO:0000256" key="2">
    <source>
        <dbReference type="ARBA" id="ARBA00022490"/>
    </source>
</evidence>
<feature type="region of interest" description="Disordered" evidence="8">
    <location>
        <begin position="151"/>
        <end position="172"/>
    </location>
</feature>
<dbReference type="AlphaFoldDB" id="A0A917WZM6"/>
<comment type="caution">
    <text evidence="9">The sequence shown here is derived from an EMBL/GenBank/DDBJ whole genome shotgun (WGS) entry which is preliminary data.</text>
</comment>
<protein>
    <recommendedName>
        <fullName evidence="7">Inorganic pyrophosphatase</fullName>
        <ecNumber evidence="7">3.6.1.1</ecNumber>
    </recommendedName>
    <alternativeName>
        <fullName evidence="7">Pyrophosphate phospho-hydrolase</fullName>
        <shortName evidence="7">PPase</shortName>
    </alternativeName>
</protein>
<evidence type="ECO:0000256" key="4">
    <source>
        <dbReference type="ARBA" id="ARBA00022801"/>
    </source>
</evidence>
<feature type="binding site" evidence="7">
    <location>
        <position position="84"/>
    </location>
    <ligand>
        <name>Mg(2+)</name>
        <dbReference type="ChEBI" id="CHEBI:18420"/>
        <label>3</label>
    </ligand>
</feature>
<organism evidence="9 10">
    <name type="scientific">Dactylosporangium sucinum</name>
    <dbReference type="NCBI Taxonomy" id="1424081"/>
    <lineage>
        <taxon>Bacteria</taxon>
        <taxon>Bacillati</taxon>
        <taxon>Actinomycetota</taxon>
        <taxon>Actinomycetes</taxon>
        <taxon>Micromonosporales</taxon>
        <taxon>Micromonosporaceae</taxon>
        <taxon>Dactylosporangium</taxon>
    </lineage>
</organism>
<evidence type="ECO:0000256" key="5">
    <source>
        <dbReference type="ARBA" id="ARBA00022842"/>
    </source>
</evidence>
<feature type="binding site" evidence="7">
    <location>
        <position position="126"/>
    </location>
    <ligand>
        <name>substrate</name>
    </ligand>
</feature>
<keyword evidence="5 7" id="KW-0460">Magnesium</keyword>
<feature type="binding site" evidence="7">
    <location>
        <position position="89"/>
    </location>
    <ligand>
        <name>Mg(2+)</name>
        <dbReference type="ChEBI" id="CHEBI:18420"/>
        <label>3</label>
    </ligand>
</feature>
<evidence type="ECO:0000313" key="10">
    <source>
        <dbReference type="Proteomes" id="UP000642070"/>
    </source>
</evidence>
<keyword evidence="3 7" id="KW-0479">Metal-binding</keyword>
<dbReference type="Gene3D" id="3.90.80.10">
    <property type="entry name" value="Inorganic pyrophosphatase"/>
    <property type="match status" value="1"/>
</dbReference>
<feature type="binding site" evidence="7">
    <location>
        <position position="30"/>
    </location>
    <ligand>
        <name>substrate</name>
    </ligand>
</feature>
<keyword evidence="4 7" id="KW-0378">Hydrolase</keyword>
<feature type="binding site" evidence="7">
    <location>
        <position position="8"/>
    </location>
    <ligand>
        <name>Mg(2+)</name>
        <dbReference type="ChEBI" id="CHEBI:18420"/>
        <label>2</label>
    </ligand>
</feature>
<keyword evidence="2 7" id="KW-0963">Cytoplasm</keyword>
<comment type="catalytic activity">
    <reaction evidence="6 7">
        <text>diphosphate + H2O = 2 phosphate + H(+)</text>
        <dbReference type="Rhea" id="RHEA:24576"/>
        <dbReference type="ChEBI" id="CHEBI:15377"/>
        <dbReference type="ChEBI" id="CHEBI:15378"/>
        <dbReference type="ChEBI" id="CHEBI:33019"/>
        <dbReference type="ChEBI" id="CHEBI:43474"/>
        <dbReference type="EC" id="3.6.1.1"/>
    </reaction>
</comment>
<dbReference type="PROSITE" id="PS00387">
    <property type="entry name" value="PPASE"/>
    <property type="match status" value="1"/>
</dbReference>
<sequence length="172" mass="19550">MDVDMVVEIPAGSRNKYEMDQESGRIRLDRTLFTATAYPADYGYVLETLAEDGDPLDAMVLLDEPTFPGCSVRVRPIGVFWMHDERGPDAKLLCVPAADPRWQAIGDLADLHKYQLSEIGHFFEIYKDLEPGKYTDVRGWRDRAEAEAELTAAQDRYQASRRTPADTARHDR</sequence>
<evidence type="ECO:0000256" key="6">
    <source>
        <dbReference type="ARBA" id="ARBA00047820"/>
    </source>
</evidence>
<evidence type="ECO:0000256" key="7">
    <source>
        <dbReference type="HAMAP-Rule" id="MF_00209"/>
    </source>
</evidence>
<feature type="active site" description="Proton acceptor" evidence="7">
    <location>
        <position position="89"/>
    </location>
</feature>
<evidence type="ECO:0000313" key="9">
    <source>
        <dbReference type="EMBL" id="GGM45349.1"/>
    </source>
</evidence>
<dbReference type="CDD" id="cd00412">
    <property type="entry name" value="pyrophosphatase"/>
    <property type="match status" value="1"/>
</dbReference>
<feature type="binding site" evidence="7">
    <location>
        <position position="52"/>
    </location>
    <ligand>
        <name>Mg(2+)</name>
        <dbReference type="ChEBI" id="CHEBI:18420"/>
        <label>1</label>
    </ligand>
</feature>
<dbReference type="HAMAP" id="MF_00209">
    <property type="entry name" value="Inorganic_PPase"/>
    <property type="match status" value="1"/>
</dbReference>
<feature type="binding site" evidence="7">
    <location>
        <position position="57"/>
    </location>
    <ligand>
        <name>Mg(2+)</name>
        <dbReference type="ChEBI" id="CHEBI:18420"/>
        <label>1</label>
    </ligand>
</feature>
<feature type="binding site" evidence="7">
    <location>
        <position position="89"/>
    </location>
    <ligand>
        <name>Mg(2+)</name>
        <dbReference type="ChEBI" id="CHEBI:18420"/>
        <label>1</label>
    </ligand>
</feature>
<evidence type="ECO:0000256" key="8">
    <source>
        <dbReference type="SAM" id="MobiDB-lite"/>
    </source>
</evidence>
<proteinExistence type="inferred from homology"/>
<evidence type="ECO:0000256" key="3">
    <source>
        <dbReference type="ARBA" id="ARBA00022723"/>
    </source>
</evidence>
<dbReference type="Proteomes" id="UP000642070">
    <property type="component" value="Unassembled WGS sequence"/>
</dbReference>
<dbReference type="RefSeq" id="WP_190252701.1">
    <property type="nucleotide sequence ID" value="NZ_BMPI01000027.1"/>
</dbReference>
<dbReference type="EMBL" id="BMPI01000027">
    <property type="protein sequence ID" value="GGM45349.1"/>
    <property type="molecule type" value="Genomic_DNA"/>
</dbReference>
<feature type="compositionally biased region" description="Basic and acidic residues" evidence="8">
    <location>
        <begin position="163"/>
        <end position="172"/>
    </location>
</feature>
<feature type="binding site" evidence="7">
    <location>
        <position position="57"/>
    </location>
    <ligand>
        <name>Mg(2+)</name>
        <dbReference type="ChEBI" id="CHEBI:18420"/>
        <label>2</label>
    </ligand>
</feature>
<comment type="function">
    <text evidence="7">Catalyzes the hydrolysis of inorganic pyrophosphate (PPi) forming two phosphate ions.</text>
</comment>
<evidence type="ECO:0000256" key="1">
    <source>
        <dbReference type="ARBA" id="ARBA00001946"/>
    </source>
</evidence>
<comment type="cofactor">
    <cofactor evidence="1 7">
        <name>Mg(2+)</name>
        <dbReference type="ChEBI" id="CHEBI:18420"/>
    </cofactor>
</comment>
<keyword evidence="10" id="KW-1185">Reference proteome</keyword>
<dbReference type="InterPro" id="IPR036649">
    <property type="entry name" value="Pyrophosphatase_sf"/>
</dbReference>
<dbReference type="GO" id="GO:0006796">
    <property type="term" value="P:phosphate-containing compound metabolic process"/>
    <property type="evidence" value="ECO:0007669"/>
    <property type="project" value="InterPro"/>
</dbReference>